<reference evidence="6" key="1">
    <citation type="submission" date="2020-02" db="EMBL/GenBank/DDBJ databases">
        <authorList>
            <person name="Meier V. D."/>
        </authorList>
    </citation>
    <scope>NUCLEOTIDE SEQUENCE</scope>
    <source>
        <strain evidence="6">AVDCRST_MAG67</strain>
    </source>
</reference>
<keyword evidence="5 6" id="KW-0560">Oxidoreductase</keyword>
<evidence type="ECO:0000256" key="5">
    <source>
        <dbReference type="ARBA" id="ARBA00023002"/>
    </source>
</evidence>
<dbReference type="EMBL" id="CADCVQ010000060">
    <property type="protein sequence ID" value="CAA9489610.1"/>
    <property type="molecule type" value="Genomic_DNA"/>
</dbReference>
<evidence type="ECO:0000256" key="2">
    <source>
        <dbReference type="ARBA" id="ARBA00010139"/>
    </source>
</evidence>
<name>A0A6J4S507_9ACTN</name>
<dbReference type="InterPro" id="IPR020946">
    <property type="entry name" value="Flavin_mOase-like"/>
</dbReference>
<dbReference type="AlphaFoldDB" id="A0A6J4S507"/>
<dbReference type="SUPFAM" id="SSF51905">
    <property type="entry name" value="FAD/NAD(P)-binding domain"/>
    <property type="match status" value="1"/>
</dbReference>
<keyword evidence="3" id="KW-0285">Flavoprotein</keyword>
<comment type="similarity">
    <text evidence="2">Belongs to the FAD-binding monooxygenase family.</text>
</comment>
<dbReference type="GO" id="GO:0050661">
    <property type="term" value="F:NADP binding"/>
    <property type="evidence" value="ECO:0007669"/>
    <property type="project" value="InterPro"/>
</dbReference>
<dbReference type="GO" id="GO:0050660">
    <property type="term" value="F:flavin adenine dinucleotide binding"/>
    <property type="evidence" value="ECO:0007669"/>
    <property type="project" value="InterPro"/>
</dbReference>
<comment type="similarity">
    <text evidence="1">Belongs to the FMO family.</text>
</comment>
<evidence type="ECO:0000256" key="1">
    <source>
        <dbReference type="ARBA" id="ARBA00009183"/>
    </source>
</evidence>
<keyword evidence="4" id="KW-0274">FAD</keyword>
<dbReference type="InterPro" id="IPR036188">
    <property type="entry name" value="FAD/NAD-bd_sf"/>
</dbReference>
<sequence length="95" mass="10462">MTTLPTAAIIGAGSSGIAAAKALKQHGIAFGCYEASDRVGGNWVFANRNGMSAAYRDLHINTSRERMEYSDFPMPRSYPDFPHHTQIAEYFDAYV</sequence>
<feature type="non-terminal residue" evidence="6">
    <location>
        <position position="95"/>
    </location>
</feature>
<dbReference type="Gene3D" id="3.50.50.60">
    <property type="entry name" value="FAD/NAD(P)-binding domain"/>
    <property type="match status" value="1"/>
</dbReference>
<organism evidence="6">
    <name type="scientific">uncultured Solirubrobacteraceae bacterium</name>
    <dbReference type="NCBI Taxonomy" id="1162706"/>
    <lineage>
        <taxon>Bacteria</taxon>
        <taxon>Bacillati</taxon>
        <taxon>Actinomycetota</taxon>
        <taxon>Thermoleophilia</taxon>
        <taxon>Solirubrobacterales</taxon>
        <taxon>Solirubrobacteraceae</taxon>
        <taxon>environmental samples</taxon>
    </lineage>
</organism>
<dbReference type="GO" id="GO:0018667">
    <property type="term" value="F:cyclohexanone monooxygenase activity"/>
    <property type="evidence" value="ECO:0007669"/>
    <property type="project" value="UniProtKB-EC"/>
</dbReference>
<protein>
    <submittedName>
        <fullName evidence="6">Cyclohexanone monooxygenase</fullName>
        <ecNumber evidence="6">1.14.13.22</ecNumber>
    </submittedName>
</protein>
<gene>
    <name evidence="6" type="ORF">AVDCRST_MAG67-1262</name>
</gene>
<dbReference type="PANTHER" id="PTHR23023">
    <property type="entry name" value="DIMETHYLANILINE MONOOXYGENASE"/>
    <property type="match status" value="1"/>
</dbReference>
<proteinExistence type="inferred from homology"/>
<keyword evidence="6" id="KW-0503">Monooxygenase</keyword>
<evidence type="ECO:0000256" key="4">
    <source>
        <dbReference type="ARBA" id="ARBA00022827"/>
    </source>
</evidence>
<dbReference type="InterPro" id="IPR050346">
    <property type="entry name" value="FMO-like"/>
</dbReference>
<dbReference type="GO" id="GO:0004499">
    <property type="term" value="F:N,N-dimethylaniline monooxygenase activity"/>
    <property type="evidence" value="ECO:0007669"/>
    <property type="project" value="InterPro"/>
</dbReference>
<evidence type="ECO:0000313" key="6">
    <source>
        <dbReference type="EMBL" id="CAA9489610.1"/>
    </source>
</evidence>
<accession>A0A6J4S507</accession>
<dbReference type="Pfam" id="PF00743">
    <property type="entry name" value="FMO-like"/>
    <property type="match status" value="1"/>
</dbReference>
<dbReference type="EC" id="1.14.13.22" evidence="6"/>
<evidence type="ECO:0000256" key="3">
    <source>
        <dbReference type="ARBA" id="ARBA00022630"/>
    </source>
</evidence>